<protein>
    <recommendedName>
        <fullName evidence="6">TLC domain-containing protein</fullName>
    </recommendedName>
</protein>
<dbReference type="GO" id="GO:0016020">
    <property type="term" value="C:membrane"/>
    <property type="evidence" value="ECO:0007669"/>
    <property type="project" value="UniProtKB-SubCell"/>
</dbReference>
<keyword evidence="2 5" id="KW-0812">Transmembrane</keyword>
<dbReference type="AlphaFoldDB" id="A0A7R9YC30"/>
<proteinExistence type="predicted"/>
<name>A0A7R9YC30_9STRA</name>
<dbReference type="GO" id="GO:0005783">
    <property type="term" value="C:endoplasmic reticulum"/>
    <property type="evidence" value="ECO:0007669"/>
    <property type="project" value="TreeGrafter"/>
</dbReference>
<keyword evidence="4 5" id="KW-0472">Membrane</keyword>
<evidence type="ECO:0000256" key="4">
    <source>
        <dbReference type="ARBA" id="ARBA00023136"/>
    </source>
</evidence>
<dbReference type="PANTHER" id="PTHR13439:SF0">
    <property type="entry name" value="TOPOISOMERASE I DAMAGE AFFECTED PROTEIN 4"/>
    <property type="match status" value="1"/>
</dbReference>
<dbReference type="GO" id="GO:0055088">
    <property type="term" value="P:lipid homeostasis"/>
    <property type="evidence" value="ECO:0007669"/>
    <property type="project" value="TreeGrafter"/>
</dbReference>
<feature type="transmembrane region" description="Helical" evidence="5">
    <location>
        <begin position="182"/>
        <end position="204"/>
    </location>
</feature>
<keyword evidence="3 5" id="KW-1133">Transmembrane helix</keyword>
<feature type="transmembrane region" description="Helical" evidence="5">
    <location>
        <begin position="83"/>
        <end position="101"/>
    </location>
</feature>
<dbReference type="PANTHER" id="PTHR13439">
    <property type="entry name" value="CT120 PROTEIN"/>
    <property type="match status" value="1"/>
</dbReference>
<dbReference type="Pfam" id="PF03798">
    <property type="entry name" value="TRAM_LAG1_CLN8"/>
    <property type="match status" value="1"/>
</dbReference>
<accession>A0A7R9YC30</accession>
<sequence length="256" mass="29493">MSAQPRQRPRSLIELHYQVDDRFRMIGALAQDPNFRRDVHDIFNLIALVPIVVLNAMNWRWELLIDNQWTVPSDLWHGQSFELFWWSTLAYFIVDLLWVVSVSGSVRSPSVIVVHHCITLVYLMVPRLHPSLGWCMGACMSVELNTWFLIARRIFNKSGINPFMPSGELGEIAGMKIKATSIGFYLTWIPIRLVLYPSLVIPFLREYMTTSEELGTWLNPVMLAPIFQIILTVLNLKWSLDLVRSKLKGKGPEKGL</sequence>
<evidence type="ECO:0000313" key="7">
    <source>
        <dbReference type="EMBL" id="CAD8256787.1"/>
    </source>
</evidence>
<feature type="transmembrane region" description="Helical" evidence="5">
    <location>
        <begin position="216"/>
        <end position="236"/>
    </location>
</feature>
<evidence type="ECO:0000256" key="3">
    <source>
        <dbReference type="ARBA" id="ARBA00022989"/>
    </source>
</evidence>
<organism evidence="7">
    <name type="scientific">Pinguiococcus pyrenoidosus</name>
    <dbReference type="NCBI Taxonomy" id="172671"/>
    <lineage>
        <taxon>Eukaryota</taxon>
        <taxon>Sar</taxon>
        <taxon>Stramenopiles</taxon>
        <taxon>Ochrophyta</taxon>
        <taxon>Pinguiophyceae</taxon>
        <taxon>Pinguiochrysidales</taxon>
        <taxon>Pinguiochrysidaceae</taxon>
        <taxon>Pinguiococcus</taxon>
    </lineage>
</organism>
<feature type="domain" description="TLC" evidence="6">
    <location>
        <begin position="57"/>
        <end position="244"/>
    </location>
</feature>
<evidence type="ECO:0000256" key="2">
    <source>
        <dbReference type="ARBA" id="ARBA00022692"/>
    </source>
</evidence>
<evidence type="ECO:0000256" key="5">
    <source>
        <dbReference type="SAM" id="Phobius"/>
    </source>
</evidence>
<gene>
    <name evidence="7" type="ORF">PPYR1160_LOCUS6279</name>
</gene>
<dbReference type="InterPro" id="IPR006634">
    <property type="entry name" value="TLC-dom"/>
</dbReference>
<feature type="transmembrane region" description="Helical" evidence="5">
    <location>
        <begin position="42"/>
        <end position="61"/>
    </location>
</feature>
<comment type="subcellular location">
    <subcellularLocation>
        <location evidence="1">Membrane</location>
        <topology evidence="1">Multi-pass membrane protein</topology>
    </subcellularLocation>
</comment>
<evidence type="ECO:0000256" key="1">
    <source>
        <dbReference type="ARBA" id="ARBA00004141"/>
    </source>
</evidence>
<evidence type="ECO:0000259" key="6">
    <source>
        <dbReference type="Pfam" id="PF03798"/>
    </source>
</evidence>
<reference evidence="7" key="1">
    <citation type="submission" date="2021-01" db="EMBL/GenBank/DDBJ databases">
        <authorList>
            <person name="Corre E."/>
            <person name="Pelletier E."/>
            <person name="Niang G."/>
            <person name="Scheremetjew M."/>
            <person name="Finn R."/>
            <person name="Kale V."/>
            <person name="Holt S."/>
            <person name="Cochrane G."/>
            <person name="Meng A."/>
            <person name="Brown T."/>
            <person name="Cohen L."/>
        </authorList>
    </citation>
    <scope>NUCLEOTIDE SEQUENCE</scope>
    <source>
        <strain evidence="7">CCMP2078</strain>
    </source>
</reference>
<dbReference type="EMBL" id="HBEA01008160">
    <property type="protein sequence ID" value="CAD8256787.1"/>
    <property type="molecule type" value="Transcribed_RNA"/>
</dbReference>
<dbReference type="InterPro" id="IPR050846">
    <property type="entry name" value="TLCD"/>
</dbReference>